<evidence type="ECO:0000313" key="2">
    <source>
        <dbReference type="EMBL" id="KAF9064928.1"/>
    </source>
</evidence>
<proteinExistence type="predicted"/>
<evidence type="ECO:0000313" key="3">
    <source>
        <dbReference type="Proteomes" id="UP000772434"/>
    </source>
</evidence>
<accession>A0A9P5PJB0</accession>
<dbReference type="AlphaFoldDB" id="A0A9P5PJB0"/>
<dbReference type="EMBL" id="JADNRY010000112">
    <property type="protein sequence ID" value="KAF9064928.1"/>
    <property type="molecule type" value="Genomic_DNA"/>
</dbReference>
<reference evidence="2" key="1">
    <citation type="submission" date="2020-11" db="EMBL/GenBank/DDBJ databases">
        <authorList>
            <consortium name="DOE Joint Genome Institute"/>
            <person name="Ahrendt S."/>
            <person name="Riley R."/>
            <person name="Andreopoulos W."/>
            <person name="Labutti K."/>
            <person name="Pangilinan J."/>
            <person name="Ruiz-Duenas F.J."/>
            <person name="Barrasa J.M."/>
            <person name="Sanchez-Garcia M."/>
            <person name="Camarero S."/>
            <person name="Miyauchi S."/>
            <person name="Serrano A."/>
            <person name="Linde D."/>
            <person name="Babiker R."/>
            <person name="Drula E."/>
            <person name="Ayuso-Fernandez I."/>
            <person name="Pacheco R."/>
            <person name="Padilla G."/>
            <person name="Ferreira P."/>
            <person name="Barriuso J."/>
            <person name="Kellner H."/>
            <person name="Castanera R."/>
            <person name="Alfaro M."/>
            <person name="Ramirez L."/>
            <person name="Pisabarro A.G."/>
            <person name="Kuo A."/>
            <person name="Tritt A."/>
            <person name="Lipzen A."/>
            <person name="He G."/>
            <person name="Yan M."/>
            <person name="Ng V."/>
            <person name="Cullen D."/>
            <person name="Martin F."/>
            <person name="Rosso M.-N."/>
            <person name="Henrissat B."/>
            <person name="Hibbett D."/>
            <person name="Martinez A.T."/>
            <person name="Grigoriev I.V."/>
        </authorList>
    </citation>
    <scope>NUCLEOTIDE SEQUENCE</scope>
    <source>
        <strain evidence="2">AH 40177</strain>
    </source>
</reference>
<protein>
    <submittedName>
        <fullName evidence="2">Uncharacterized protein</fullName>
    </submittedName>
</protein>
<name>A0A9P5PJB0_9AGAR</name>
<gene>
    <name evidence="2" type="ORF">BDP27DRAFT_1366826</name>
</gene>
<keyword evidence="3" id="KW-1185">Reference proteome</keyword>
<organism evidence="2 3">
    <name type="scientific">Rhodocollybia butyracea</name>
    <dbReference type="NCBI Taxonomy" id="206335"/>
    <lineage>
        <taxon>Eukaryota</taxon>
        <taxon>Fungi</taxon>
        <taxon>Dikarya</taxon>
        <taxon>Basidiomycota</taxon>
        <taxon>Agaricomycotina</taxon>
        <taxon>Agaricomycetes</taxon>
        <taxon>Agaricomycetidae</taxon>
        <taxon>Agaricales</taxon>
        <taxon>Marasmiineae</taxon>
        <taxon>Omphalotaceae</taxon>
        <taxon>Rhodocollybia</taxon>
    </lineage>
</organism>
<dbReference type="OrthoDB" id="3050608at2759"/>
<dbReference type="Proteomes" id="UP000772434">
    <property type="component" value="Unassembled WGS sequence"/>
</dbReference>
<feature type="region of interest" description="Disordered" evidence="1">
    <location>
        <begin position="1"/>
        <end position="34"/>
    </location>
</feature>
<evidence type="ECO:0000256" key="1">
    <source>
        <dbReference type="SAM" id="MobiDB-lite"/>
    </source>
</evidence>
<sequence length="208" mass="22238">MEHVFSLGLENPGGTKPDSEHLQATDSASGTPAERSLIFEVPPPEAPLSLTVFLLKTVTELPSAHLGAGQKLVEKLTGVFHEVPEAPAIDVSSVGPGNIAATGRTEDEDVPPETVLLGHDLAGRIEATIQHGNTQFPPYSEGLVQSTLGGGSAGEESEEFEKAINFVQQHILQSHEPILEQINNEQMAKTIKAQYKHLSGRGFPSKKH</sequence>
<comment type="caution">
    <text evidence="2">The sequence shown here is derived from an EMBL/GenBank/DDBJ whole genome shotgun (WGS) entry which is preliminary data.</text>
</comment>